<proteinExistence type="predicted"/>
<dbReference type="InterPro" id="IPR011049">
    <property type="entry name" value="Serralysin-like_metalloprot_C"/>
</dbReference>
<keyword evidence="2" id="KW-0964">Secreted</keyword>
<dbReference type="InterPro" id="IPR001343">
    <property type="entry name" value="Hemolysn_Ca-bd"/>
</dbReference>
<sequence length="402" mass="41361">MAKTTIPGTDLADVLIGSGAAELFEALAGNDVIAAGGGNDELQGGDGDDVLIGEKGNDLLVGGKGADVMLGGDGRDTMVWNNGDGSDVMEGGAGYDTAIANGSDTAGDVFEISSADGRVDFQRVNFGNFSLDIGSTEKLIVNGLGGNDLIDASGLEAGAISLEAYGGDGKDTLIGGDGNDYLSGGDGNDRLEGEKGNDVMFGGAGRDTMEWDNGDGSDTMDGGAGFDTAIVEGAETAGDFFEVSSSETGVHFERTNLGPFTIEIEHTEVLKVEGLGGDDQIDASGLTAGKIKLQAFGGNGDDTIIGSDGKDLIDGGRDDDWMTGGANEDTFVFRFGNDTITDFEAGTDKIKLQVGGGFDDWSDLQYAASQQGDDLVFDFGGGHTLTLEDTYLYELSQSDFVF</sequence>
<keyword evidence="4" id="KW-1185">Reference proteome</keyword>
<comment type="subcellular location">
    <subcellularLocation>
        <location evidence="1">Secreted</location>
    </subcellularLocation>
</comment>
<dbReference type="SUPFAM" id="SSF51120">
    <property type="entry name" value="beta-Roll"/>
    <property type="match status" value="3"/>
</dbReference>
<dbReference type="PANTHER" id="PTHR38340:SF1">
    <property type="entry name" value="S-LAYER PROTEIN"/>
    <property type="match status" value="1"/>
</dbReference>
<dbReference type="RefSeq" id="WP_311162747.1">
    <property type="nucleotide sequence ID" value="NZ_JAVQLW010000005.1"/>
</dbReference>
<comment type="caution">
    <text evidence="3">The sequence shown here is derived from an EMBL/GenBank/DDBJ whole genome shotgun (WGS) entry which is preliminary data.</text>
</comment>
<dbReference type="PRINTS" id="PR00313">
    <property type="entry name" value="CABNDNGRPT"/>
</dbReference>
<dbReference type="InterPro" id="IPR018511">
    <property type="entry name" value="Hemolysin-typ_Ca-bd_CS"/>
</dbReference>
<dbReference type="Pfam" id="PF00353">
    <property type="entry name" value="HemolysinCabind"/>
    <property type="match status" value="6"/>
</dbReference>
<reference evidence="4" key="1">
    <citation type="submission" date="2023-07" db="EMBL/GenBank/DDBJ databases">
        <title>Paracoccus sp. MBLB3053 whole genome sequence.</title>
        <authorList>
            <person name="Hwang C.Y."/>
            <person name="Cho E.-S."/>
            <person name="Seo M.-J."/>
        </authorList>
    </citation>
    <scope>NUCLEOTIDE SEQUENCE [LARGE SCALE GENOMIC DNA]</scope>
    <source>
        <strain evidence="4">MBLB3053</strain>
    </source>
</reference>
<evidence type="ECO:0000313" key="4">
    <source>
        <dbReference type="Proteomes" id="UP001269144"/>
    </source>
</evidence>
<gene>
    <name evidence="3" type="ORF">RGQ15_20655</name>
</gene>
<evidence type="ECO:0000313" key="3">
    <source>
        <dbReference type="EMBL" id="MDS9469964.1"/>
    </source>
</evidence>
<dbReference type="PROSITE" id="PS00330">
    <property type="entry name" value="HEMOLYSIN_CALCIUM"/>
    <property type="match status" value="3"/>
</dbReference>
<dbReference type="EMBL" id="JAVQLW010000005">
    <property type="protein sequence ID" value="MDS9469964.1"/>
    <property type="molecule type" value="Genomic_DNA"/>
</dbReference>
<dbReference type="Gene3D" id="2.150.10.10">
    <property type="entry name" value="Serralysin-like metalloprotease, C-terminal"/>
    <property type="match status" value="3"/>
</dbReference>
<name>A0ABU2HY25_9RHOB</name>
<dbReference type="InterPro" id="IPR050557">
    <property type="entry name" value="RTX_toxin/Mannuronan_C5-epim"/>
</dbReference>
<accession>A0ABU2HY25</accession>
<organism evidence="3 4">
    <name type="scientific">Paracoccus aurantius</name>
    <dbReference type="NCBI Taxonomy" id="3073814"/>
    <lineage>
        <taxon>Bacteria</taxon>
        <taxon>Pseudomonadati</taxon>
        <taxon>Pseudomonadota</taxon>
        <taxon>Alphaproteobacteria</taxon>
        <taxon>Rhodobacterales</taxon>
        <taxon>Paracoccaceae</taxon>
        <taxon>Paracoccus</taxon>
    </lineage>
</organism>
<dbReference type="PANTHER" id="PTHR38340">
    <property type="entry name" value="S-LAYER PROTEIN"/>
    <property type="match status" value="1"/>
</dbReference>
<protein>
    <submittedName>
        <fullName evidence="3">Calcium-binding protein</fullName>
    </submittedName>
</protein>
<dbReference type="Proteomes" id="UP001269144">
    <property type="component" value="Unassembled WGS sequence"/>
</dbReference>
<evidence type="ECO:0000256" key="1">
    <source>
        <dbReference type="ARBA" id="ARBA00004613"/>
    </source>
</evidence>
<evidence type="ECO:0000256" key="2">
    <source>
        <dbReference type="ARBA" id="ARBA00022525"/>
    </source>
</evidence>